<dbReference type="InParanoid" id="A0A0D0DHV4"/>
<keyword evidence="3" id="KW-1185">Reference proteome</keyword>
<evidence type="ECO:0000313" key="2">
    <source>
        <dbReference type="EMBL" id="KIK90458.1"/>
    </source>
</evidence>
<gene>
    <name evidence="2" type="ORF">PAXRUDRAFT_14347</name>
</gene>
<dbReference type="OrthoDB" id="3231188at2759"/>
<evidence type="ECO:0000256" key="1">
    <source>
        <dbReference type="SAM" id="MobiDB-lite"/>
    </source>
</evidence>
<dbReference type="EMBL" id="KN825518">
    <property type="protein sequence ID" value="KIK90458.1"/>
    <property type="molecule type" value="Genomic_DNA"/>
</dbReference>
<proteinExistence type="predicted"/>
<sequence>MSGSSAGLISVAATFARYLLSNDCELATVSEESGLTYQDDFEYFFELLSNPAKQEWALEVMNFVNKGVWNKPHQPSANAALHTSAAAETPSWESDILAQLNGPLTQSQQHTPPHNPRHNSELMDTADGGGVPSVVPRGATLAPASFIISQAQSVTSALIVEVGNLSLGLALGPTQPSISARRTRELSAAARHGGRAETTPAVASEEQTLGPTKGRQNPPRTRKATRLSR</sequence>
<feature type="region of interest" description="Disordered" evidence="1">
    <location>
        <begin position="173"/>
        <end position="229"/>
    </location>
</feature>
<name>A0A0D0DHV4_9AGAM</name>
<reference evidence="2 3" key="1">
    <citation type="submission" date="2014-04" db="EMBL/GenBank/DDBJ databases">
        <authorList>
            <consortium name="DOE Joint Genome Institute"/>
            <person name="Kuo A."/>
            <person name="Kohler A."/>
            <person name="Jargeat P."/>
            <person name="Nagy L.G."/>
            <person name="Floudas D."/>
            <person name="Copeland A."/>
            <person name="Barry K.W."/>
            <person name="Cichocki N."/>
            <person name="Veneault-Fourrey C."/>
            <person name="LaButti K."/>
            <person name="Lindquist E.A."/>
            <person name="Lipzen A."/>
            <person name="Lundell T."/>
            <person name="Morin E."/>
            <person name="Murat C."/>
            <person name="Sun H."/>
            <person name="Tunlid A."/>
            <person name="Henrissat B."/>
            <person name="Grigoriev I.V."/>
            <person name="Hibbett D.S."/>
            <person name="Martin F."/>
            <person name="Nordberg H.P."/>
            <person name="Cantor M.N."/>
            <person name="Hua S.X."/>
        </authorList>
    </citation>
    <scope>NUCLEOTIDE SEQUENCE [LARGE SCALE GENOMIC DNA]</scope>
    <source>
        <strain evidence="2 3">Ve08.2h10</strain>
    </source>
</reference>
<evidence type="ECO:0000313" key="3">
    <source>
        <dbReference type="Proteomes" id="UP000054538"/>
    </source>
</evidence>
<accession>A0A0D0DHV4</accession>
<reference evidence="3" key="2">
    <citation type="submission" date="2015-01" db="EMBL/GenBank/DDBJ databases">
        <title>Evolutionary Origins and Diversification of the Mycorrhizal Mutualists.</title>
        <authorList>
            <consortium name="DOE Joint Genome Institute"/>
            <consortium name="Mycorrhizal Genomics Consortium"/>
            <person name="Kohler A."/>
            <person name="Kuo A."/>
            <person name="Nagy L.G."/>
            <person name="Floudas D."/>
            <person name="Copeland A."/>
            <person name="Barry K.W."/>
            <person name="Cichocki N."/>
            <person name="Veneault-Fourrey C."/>
            <person name="LaButti K."/>
            <person name="Lindquist E.A."/>
            <person name="Lipzen A."/>
            <person name="Lundell T."/>
            <person name="Morin E."/>
            <person name="Murat C."/>
            <person name="Riley R."/>
            <person name="Ohm R."/>
            <person name="Sun H."/>
            <person name="Tunlid A."/>
            <person name="Henrissat B."/>
            <person name="Grigoriev I.V."/>
            <person name="Hibbett D.S."/>
            <person name="Martin F."/>
        </authorList>
    </citation>
    <scope>NUCLEOTIDE SEQUENCE [LARGE SCALE GENOMIC DNA]</scope>
    <source>
        <strain evidence="3">Ve08.2h10</strain>
    </source>
</reference>
<dbReference type="HOGENOM" id="CLU_1210181_0_0_1"/>
<dbReference type="Proteomes" id="UP000054538">
    <property type="component" value="Unassembled WGS sequence"/>
</dbReference>
<feature type="region of interest" description="Disordered" evidence="1">
    <location>
        <begin position="104"/>
        <end position="131"/>
    </location>
</feature>
<protein>
    <submittedName>
        <fullName evidence="2">Uncharacterized protein</fullName>
    </submittedName>
</protein>
<feature type="compositionally biased region" description="Polar residues" evidence="1">
    <location>
        <begin position="205"/>
        <end position="219"/>
    </location>
</feature>
<organism evidence="2 3">
    <name type="scientific">Paxillus rubicundulus Ve08.2h10</name>
    <dbReference type="NCBI Taxonomy" id="930991"/>
    <lineage>
        <taxon>Eukaryota</taxon>
        <taxon>Fungi</taxon>
        <taxon>Dikarya</taxon>
        <taxon>Basidiomycota</taxon>
        <taxon>Agaricomycotina</taxon>
        <taxon>Agaricomycetes</taxon>
        <taxon>Agaricomycetidae</taxon>
        <taxon>Boletales</taxon>
        <taxon>Paxilineae</taxon>
        <taxon>Paxillaceae</taxon>
        <taxon>Paxillus</taxon>
    </lineage>
</organism>
<dbReference type="AlphaFoldDB" id="A0A0D0DHV4"/>
<feature type="compositionally biased region" description="Basic residues" evidence="1">
    <location>
        <begin position="220"/>
        <end position="229"/>
    </location>
</feature>